<feature type="compositionally biased region" description="Basic and acidic residues" evidence="1">
    <location>
        <begin position="32"/>
        <end position="44"/>
    </location>
</feature>
<evidence type="ECO:0000313" key="3">
    <source>
        <dbReference type="Proteomes" id="UP000332515"/>
    </source>
</evidence>
<dbReference type="Proteomes" id="UP000332515">
    <property type="component" value="Unassembled WGS sequence"/>
</dbReference>
<comment type="caution">
    <text evidence="2">The sequence shown here is derived from an EMBL/GenBank/DDBJ whole genome shotgun (WGS) entry which is preliminary data.</text>
</comment>
<sequence length="59" mass="6557">MPTELPDRKPEDRPRPVNPGTEKTPETPTDVETGRLIDKKRDPDAVDPLPTEPNAVPVM</sequence>
<keyword evidence="3" id="KW-1185">Reference proteome</keyword>
<dbReference type="EMBL" id="VWNA01000001">
    <property type="protein sequence ID" value="MQT12240.1"/>
    <property type="molecule type" value="Genomic_DNA"/>
</dbReference>
<feature type="compositionally biased region" description="Basic and acidic residues" evidence="1">
    <location>
        <begin position="1"/>
        <end position="15"/>
    </location>
</feature>
<proteinExistence type="predicted"/>
<gene>
    <name evidence="2" type="ORF">F0357_06105</name>
</gene>
<accession>A0A6A7XZL3</accession>
<feature type="region of interest" description="Disordered" evidence="1">
    <location>
        <begin position="1"/>
        <end position="59"/>
    </location>
</feature>
<evidence type="ECO:0000256" key="1">
    <source>
        <dbReference type="SAM" id="MobiDB-lite"/>
    </source>
</evidence>
<reference evidence="2 3" key="1">
    <citation type="submission" date="2019-09" db="EMBL/GenBank/DDBJ databases">
        <title>Segnochrobactrum spirostomi gen. nov., sp. nov., isolated from the ciliate Spirostomum cf. yagiui and description of a novel family, Segnochrobactraceae fam. nov. within the order Rhizobiales of the class Alphaproteobacteria.</title>
        <authorList>
            <person name="Akter S."/>
            <person name="Shazib S.U.A."/>
            <person name="Shin M.K."/>
        </authorList>
    </citation>
    <scope>NUCLEOTIDE SEQUENCE [LARGE SCALE GENOMIC DNA]</scope>
    <source>
        <strain evidence="2 3">Sp-1</strain>
    </source>
</reference>
<name>A0A6A7XZL3_9HYPH</name>
<organism evidence="2 3">
    <name type="scientific">Segnochrobactrum spirostomi</name>
    <dbReference type="NCBI Taxonomy" id="2608987"/>
    <lineage>
        <taxon>Bacteria</taxon>
        <taxon>Pseudomonadati</taxon>
        <taxon>Pseudomonadota</taxon>
        <taxon>Alphaproteobacteria</taxon>
        <taxon>Hyphomicrobiales</taxon>
        <taxon>Segnochrobactraceae</taxon>
        <taxon>Segnochrobactrum</taxon>
    </lineage>
</organism>
<dbReference type="RefSeq" id="WP_153479530.1">
    <property type="nucleotide sequence ID" value="NZ_VWNA01000001.1"/>
</dbReference>
<protein>
    <submittedName>
        <fullName evidence="2">Uncharacterized protein</fullName>
    </submittedName>
</protein>
<dbReference type="AlphaFoldDB" id="A0A6A7XZL3"/>
<evidence type="ECO:0000313" key="2">
    <source>
        <dbReference type="EMBL" id="MQT12240.1"/>
    </source>
</evidence>